<dbReference type="AlphaFoldDB" id="A0A2N3HP05"/>
<feature type="compositionally biased region" description="Low complexity" evidence="9">
    <location>
        <begin position="583"/>
        <end position="593"/>
    </location>
</feature>
<feature type="region of interest" description="Disordered" evidence="9">
    <location>
        <begin position="568"/>
        <end position="596"/>
    </location>
</feature>
<feature type="domain" description="Cytochrome c" evidence="10">
    <location>
        <begin position="489"/>
        <end position="565"/>
    </location>
</feature>
<organism evidence="11 12">
    <name type="scientific">Confluentibacter flavum</name>
    <dbReference type="NCBI Taxonomy" id="1909700"/>
    <lineage>
        <taxon>Bacteria</taxon>
        <taxon>Pseudomonadati</taxon>
        <taxon>Bacteroidota</taxon>
        <taxon>Flavobacteriia</taxon>
        <taxon>Flavobacteriales</taxon>
        <taxon>Flavobacteriaceae</taxon>
        <taxon>Confluentibacter</taxon>
    </lineage>
</organism>
<dbReference type="GO" id="GO:0016491">
    <property type="term" value="F:oxidoreductase activity"/>
    <property type="evidence" value="ECO:0007669"/>
    <property type="project" value="UniProtKB-KW"/>
</dbReference>
<dbReference type="InterPro" id="IPR002372">
    <property type="entry name" value="PQQ_rpt_dom"/>
</dbReference>
<dbReference type="SMART" id="SM00564">
    <property type="entry name" value="PQQ"/>
    <property type="match status" value="5"/>
</dbReference>
<dbReference type="Gene3D" id="1.10.760.10">
    <property type="entry name" value="Cytochrome c-like domain"/>
    <property type="match status" value="1"/>
</dbReference>
<evidence type="ECO:0000256" key="4">
    <source>
        <dbReference type="ARBA" id="ARBA00022723"/>
    </source>
</evidence>
<evidence type="ECO:0000256" key="6">
    <source>
        <dbReference type="ARBA" id="ARBA00023002"/>
    </source>
</evidence>
<dbReference type="EMBL" id="PJEO01000009">
    <property type="protein sequence ID" value="PKQ46685.1"/>
    <property type="molecule type" value="Genomic_DNA"/>
</dbReference>
<dbReference type="InterPro" id="IPR018391">
    <property type="entry name" value="PQQ_b-propeller_rpt"/>
</dbReference>
<evidence type="ECO:0000256" key="9">
    <source>
        <dbReference type="SAM" id="MobiDB-lite"/>
    </source>
</evidence>
<proteinExistence type="inferred from homology"/>
<keyword evidence="4 8" id="KW-0479">Metal-binding</keyword>
<dbReference type="GO" id="GO:0009055">
    <property type="term" value="F:electron transfer activity"/>
    <property type="evidence" value="ECO:0007669"/>
    <property type="project" value="InterPro"/>
</dbReference>
<dbReference type="PROSITE" id="PS51007">
    <property type="entry name" value="CYTC"/>
    <property type="match status" value="1"/>
</dbReference>
<gene>
    <name evidence="11" type="ORF">CSW08_01415</name>
</gene>
<dbReference type="InterPro" id="IPR036909">
    <property type="entry name" value="Cyt_c-like_dom_sf"/>
</dbReference>
<keyword evidence="3 8" id="KW-0349">Heme</keyword>
<evidence type="ECO:0000259" key="10">
    <source>
        <dbReference type="PROSITE" id="PS51007"/>
    </source>
</evidence>
<comment type="caution">
    <text evidence="11">The sequence shown here is derived from an EMBL/GenBank/DDBJ whole genome shotgun (WGS) entry which is preliminary data.</text>
</comment>
<dbReference type="PROSITE" id="PS51257">
    <property type="entry name" value="PROKAR_LIPOPROTEIN"/>
    <property type="match status" value="1"/>
</dbReference>
<dbReference type="Gene3D" id="2.140.10.10">
    <property type="entry name" value="Quinoprotein alcohol dehydrogenase-like superfamily"/>
    <property type="match status" value="2"/>
</dbReference>
<dbReference type="GO" id="GO:0020037">
    <property type="term" value="F:heme binding"/>
    <property type="evidence" value="ECO:0007669"/>
    <property type="project" value="InterPro"/>
</dbReference>
<dbReference type="Proteomes" id="UP000233435">
    <property type="component" value="Unassembled WGS sequence"/>
</dbReference>
<dbReference type="SUPFAM" id="SSF50998">
    <property type="entry name" value="Quinoprotein alcohol dehydrogenase-like"/>
    <property type="match status" value="1"/>
</dbReference>
<comment type="similarity">
    <text evidence="2">Belongs to the bacterial PQQ dehydrogenase family.</text>
</comment>
<sequence length="763" mass="84285">MLLSRTLSGRISPSFWILFPFSLLLASCNDENSAPLATQQHIEWKDYGGGPDHSKFVEFNQITKENVNQLEVAFVVPTYDNSNYNFNPIIVDNVMYVMGRNNSIIAVNASTGAEIWIHENLRGIITRGINFWQSENKSMKRLIIFLNNTMQAIDAITGKSIMDFGDTGPGYTDMRLGVDRDPETLGRMTPVIPGHVFEDLILVGSAPGENPFVGPGHLRAYSVITGKMEWIFHTIPLPGEYGYETWPKDAYKYAGATNTWGEISVDAERGIAYFPTGSPTYDFDGVDRQGANLFGNCIIALDARTGKRLWHFQTVHHDLWDYDLTAAPQLITVQHDGKEVDAVAVAAKTGFLYVFDRVTGKPLWPIEERPVPQSDMPDEKSWPTQPFPTVIPPFNRQVVTVEDLNPYLSDEKREEMIERIGKAKVGMFQPLSDKYETIAIPGSTGGANYGNTAANPKKGIVYVQTKESASIYRLKIREPRKNNLELSGDLIAKAEASYKQTCLVCHGADKNGLEGLGTSLLTMDRSGGLDAFKLTVTNGKGRMPAMPHLDGETLSNLYTYLASLARTRGNNSQQEQAPPPSGPVVASGGVKVPDYPPRKEVGYPKDYMGPKAIYIESNNYGEAANDILTPAWSWIVAYDLNKGVIKWKVPLGDDDDIDSEENTGTANGSLRKGMVVTATGLVFATAGDGRVYAYDADNGDILWKKEVGRLNPQGIPAMYQANGRQYLVLCSTGRLMDDSLNEEDIPKGYVVYALPEKEEKQIP</sequence>
<evidence type="ECO:0000256" key="2">
    <source>
        <dbReference type="ARBA" id="ARBA00008156"/>
    </source>
</evidence>
<name>A0A2N3HP05_9FLAO</name>
<dbReference type="InterPro" id="IPR011047">
    <property type="entry name" value="Quinoprotein_ADH-like_sf"/>
</dbReference>
<dbReference type="OrthoDB" id="7012117at2"/>
<keyword evidence="6" id="KW-0560">Oxidoreductase</keyword>
<evidence type="ECO:0000313" key="11">
    <source>
        <dbReference type="EMBL" id="PKQ46685.1"/>
    </source>
</evidence>
<dbReference type="PANTHER" id="PTHR32303">
    <property type="entry name" value="QUINOPROTEIN ALCOHOL DEHYDROGENASE (CYTOCHROME C)"/>
    <property type="match status" value="1"/>
</dbReference>
<evidence type="ECO:0000256" key="7">
    <source>
        <dbReference type="ARBA" id="ARBA00023004"/>
    </source>
</evidence>
<reference evidence="11 12" key="1">
    <citation type="submission" date="2017-12" db="EMBL/GenBank/DDBJ databases">
        <title>Confluentibacter flavum sp. nov., isolated from the saline lake.</title>
        <authorList>
            <person name="Yu L."/>
        </authorList>
    </citation>
    <scope>NUCLEOTIDE SEQUENCE [LARGE SCALE GENOMIC DNA]</scope>
    <source>
        <strain evidence="11 12">3B</strain>
    </source>
</reference>
<dbReference type="InterPro" id="IPR009056">
    <property type="entry name" value="Cyt_c-like_dom"/>
</dbReference>
<dbReference type="GO" id="GO:0046872">
    <property type="term" value="F:metal ion binding"/>
    <property type="evidence" value="ECO:0007669"/>
    <property type="project" value="UniProtKB-KW"/>
</dbReference>
<accession>A0A2N3HP05</accession>
<evidence type="ECO:0000256" key="8">
    <source>
        <dbReference type="PROSITE-ProRule" id="PRU00433"/>
    </source>
</evidence>
<evidence type="ECO:0000256" key="5">
    <source>
        <dbReference type="ARBA" id="ARBA00022729"/>
    </source>
</evidence>
<dbReference type="SUPFAM" id="SSF46626">
    <property type="entry name" value="Cytochrome c"/>
    <property type="match status" value="1"/>
</dbReference>
<dbReference type="Pfam" id="PF13442">
    <property type="entry name" value="Cytochrome_CBB3"/>
    <property type="match status" value="1"/>
</dbReference>
<keyword evidence="5" id="KW-0732">Signal</keyword>
<keyword evidence="12" id="KW-1185">Reference proteome</keyword>
<keyword evidence="7 8" id="KW-0408">Iron</keyword>
<evidence type="ECO:0000256" key="1">
    <source>
        <dbReference type="ARBA" id="ARBA00001931"/>
    </source>
</evidence>
<evidence type="ECO:0000256" key="3">
    <source>
        <dbReference type="ARBA" id="ARBA00022617"/>
    </source>
</evidence>
<dbReference type="Pfam" id="PF01011">
    <property type="entry name" value="PQQ"/>
    <property type="match status" value="2"/>
</dbReference>
<comment type="cofactor">
    <cofactor evidence="1">
        <name>pyrroloquinoline quinone</name>
        <dbReference type="ChEBI" id="CHEBI:58442"/>
    </cofactor>
</comment>
<evidence type="ECO:0000313" key="12">
    <source>
        <dbReference type="Proteomes" id="UP000233435"/>
    </source>
</evidence>
<protein>
    <submittedName>
        <fullName evidence="11">Quinoprotein glucose dehydrogenase</fullName>
    </submittedName>
</protein>